<evidence type="ECO:0000256" key="1">
    <source>
        <dbReference type="SAM" id="MobiDB-lite"/>
    </source>
</evidence>
<evidence type="ECO:0000259" key="2">
    <source>
        <dbReference type="Pfam" id="PF15615"/>
    </source>
</evidence>
<feature type="region of interest" description="Disordered" evidence="1">
    <location>
        <begin position="25"/>
        <end position="45"/>
    </location>
</feature>
<proteinExistence type="predicted"/>
<dbReference type="AlphaFoldDB" id="A0A5R9KZ75"/>
<dbReference type="OrthoDB" id="1272986at2"/>
<evidence type="ECO:0000313" key="4">
    <source>
        <dbReference type="Proteomes" id="UP000306402"/>
    </source>
</evidence>
<reference evidence="3 4" key="1">
    <citation type="submission" date="2019-05" db="EMBL/GenBank/DDBJ databases">
        <authorList>
            <person name="Qu J.-H."/>
        </authorList>
    </citation>
    <scope>NUCLEOTIDE SEQUENCE [LARGE SCALE GENOMIC DNA]</scope>
    <source>
        <strain evidence="3 4">T17</strain>
    </source>
</reference>
<dbReference type="EMBL" id="VCEJ01000004">
    <property type="protein sequence ID" value="TLV01405.1"/>
    <property type="molecule type" value="Genomic_DNA"/>
</dbReference>
<gene>
    <name evidence="3" type="ORF">FEN17_18415</name>
</gene>
<dbReference type="RefSeq" id="WP_138366776.1">
    <property type="nucleotide sequence ID" value="NZ_VCEJ01000004.1"/>
</dbReference>
<accession>A0A5R9KZ75</accession>
<protein>
    <recommendedName>
        <fullName evidence="2">TerB-C domain-containing protein</fullName>
    </recommendedName>
</protein>
<evidence type="ECO:0000313" key="3">
    <source>
        <dbReference type="EMBL" id="TLV01405.1"/>
    </source>
</evidence>
<keyword evidence="4" id="KW-1185">Reference proteome</keyword>
<feature type="domain" description="TerB-C" evidence="2">
    <location>
        <begin position="406"/>
        <end position="557"/>
    </location>
</feature>
<comment type="caution">
    <text evidence="3">The sequence shown here is derived from an EMBL/GenBank/DDBJ whole genome shotgun (WGS) entry which is preliminary data.</text>
</comment>
<sequence>MIFVFIILGVVFFYFLFKSDKQASRKSAPLNHNPNYRPTSQVQTNSPRYMTTEDVRAQRSKSITASSNENMVRKFPTFVDESIIEVSPEPIPISYHTSYYPNSPSESVHTPVYDYEEYALGKKYKEKLELTKQEIGWLNKFWNHANAFNSIEGCEIEIIRLYLASVKRINSFLKKEASSLSKEVEALAQKNIEIRRAQNTYFTDYDVKMIKQTVERDVYQLIYRKSEFLVRERWNHKRKIQADFYTNEQEVRTAFNERLSPVIENSIKMVSSQLVEPDDVTEIALNEINPTRWRTEFERILENYDKIGHQNSLEALHRLGRQNVKNPSVENIYYESSKHLAAFDKLESLRFYLHYILHDLNSKQVDNKQLNKTIQKKLFTKQNELDSFQSIVDNLVKSKDLARALTDVSGIYATKRKHIALDINAVQLAEKQHAGTVEILSEYLKDENEPVQLVHTESAPEGEVTITITSIESKTELDVQSGNVDFSPVQRQCLKNFEENGFALSFEAIEAFAKTNGLFKNHLIDGINDRCMDLLDDVLIEEVEEGFEVNENYYKQIFPA</sequence>
<feature type="compositionally biased region" description="Polar residues" evidence="1">
    <location>
        <begin position="30"/>
        <end position="45"/>
    </location>
</feature>
<dbReference type="InterPro" id="IPR028932">
    <property type="entry name" value="TerB-C"/>
</dbReference>
<dbReference type="Proteomes" id="UP000306402">
    <property type="component" value="Unassembled WGS sequence"/>
</dbReference>
<organism evidence="3 4">
    <name type="scientific">Dyadobacter luticola</name>
    <dbReference type="NCBI Taxonomy" id="1979387"/>
    <lineage>
        <taxon>Bacteria</taxon>
        <taxon>Pseudomonadati</taxon>
        <taxon>Bacteroidota</taxon>
        <taxon>Cytophagia</taxon>
        <taxon>Cytophagales</taxon>
        <taxon>Spirosomataceae</taxon>
        <taxon>Dyadobacter</taxon>
    </lineage>
</organism>
<name>A0A5R9KZ75_9BACT</name>
<dbReference type="Pfam" id="PF15615">
    <property type="entry name" value="TerB_C"/>
    <property type="match status" value="1"/>
</dbReference>